<dbReference type="Proteomes" id="UP000079169">
    <property type="component" value="Unplaced"/>
</dbReference>
<dbReference type="GO" id="GO:0033588">
    <property type="term" value="C:elongator holoenzyme complex"/>
    <property type="evidence" value="ECO:0007669"/>
    <property type="project" value="InterPro"/>
</dbReference>
<evidence type="ECO:0000313" key="2">
    <source>
        <dbReference type="Proteomes" id="UP000079169"/>
    </source>
</evidence>
<dbReference type="InterPro" id="IPR056164">
    <property type="entry name" value="Beta-prop_ELP1_1st"/>
</dbReference>
<dbReference type="PANTHER" id="PTHR12747">
    <property type="entry name" value="ELONGATOR COMPLEX PROTEIN 1"/>
    <property type="match status" value="1"/>
</dbReference>
<dbReference type="Pfam" id="PF04762">
    <property type="entry name" value="Beta-prop_ELP1_1st"/>
    <property type="match status" value="1"/>
</dbReference>
<dbReference type="GO" id="GO:0000049">
    <property type="term" value="F:tRNA binding"/>
    <property type="evidence" value="ECO:0007669"/>
    <property type="project" value="TreeGrafter"/>
</dbReference>
<dbReference type="PaxDb" id="121845-A0A1S4ENI8"/>
<evidence type="ECO:0000313" key="3">
    <source>
        <dbReference type="RefSeq" id="XP_017303751.2"/>
    </source>
</evidence>
<dbReference type="GO" id="GO:0002926">
    <property type="term" value="P:tRNA wobble base 5-methoxycarbonylmethyl-2-thiouridinylation"/>
    <property type="evidence" value="ECO:0007669"/>
    <property type="project" value="TreeGrafter"/>
</dbReference>
<organism evidence="2 3">
    <name type="scientific">Diaphorina citri</name>
    <name type="common">Asian citrus psyllid</name>
    <dbReference type="NCBI Taxonomy" id="121845"/>
    <lineage>
        <taxon>Eukaryota</taxon>
        <taxon>Metazoa</taxon>
        <taxon>Ecdysozoa</taxon>
        <taxon>Arthropoda</taxon>
        <taxon>Hexapoda</taxon>
        <taxon>Insecta</taxon>
        <taxon>Pterygota</taxon>
        <taxon>Neoptera</taxon>
        <taxon>Paraneoptera</taxon>
        <taxon>Hemiptera</taxon>
        <taxon>Sternorrhyncha</taxon>
        <taxon>Psylloidea</taxon>
        <taxon>Psyllidae</taxon>
        <taxon>Diaphorininae</taxon>
        <taxon>Diaphorina</taxon>
    </lineage>
</organism>
<dbReference type="PANTHER" id="PTHR12747:SF0">
    <property type="entry name" value="ELONGATOR COMPLEX PROTEIN 1"/>
    <property type="match status" value="1"/>
</dbReference>
<dbReference type="GeneID" id="108253734"/>
<evidence type="ECO:0000259" key="1">
    <source>
        <dbReference type="Pfam" id="PF04762"/>
    </source>
</evidence>
<reference evidence="3" key="1">
    <citation type="submission" date="2025-08" db="UniProtKB">
        <authorList>
            <consortium name="RefSeq"/>
        </authorList>
    </citation>
    <scope>IDENTIFICATION</scope>
</reference>
<proteinExistence type="predicted"/>
<feature type="non-terminal residue" evidence="3">
    <location>
        <position position="187"/>
    </location>
</feature>
<accession>A0A1S4ENI8</accession>
<name>A0A1S4ENI8_DIACI</name>
<dbReference type="RefSeq" id="XP_017303751.2">
    <property type="nucleotide sequence ID" value="XM_017448262.2"/>
</dbReference>
<sequence>MKNLCIFDQKDTALPFHSVPIEQNENNIVKFLLLDNGKIFLYDNSHLYHYKDHKLECWYETHFKIDQIFSDELLNVFYIISDQHIRSISYENDTKCYDTDLWALQENIDVEPDDEIITAALSPDKEHLILLTKSCLVITLSTNFTLISQQDVLSTSERGEKESVNVGWGKVETQFHGSAKNAAQSSA</sequence>
<dbReference type="GO" id="GO:0005829">
    <property type="term" value="C:cytosol"/>
    <property type="evidence" value="ECO:0007669"/>
    <property type="project" value="TreeGrafter"/>
</dbReference>
<protein>
    <submittedName>
        <fullName evidence="3">Elongator complex protein 1-like</fullName>
    </submittedName>
</protein>
<keyword evidence="2" id="KW-1185">Reference proteome</keyword>
<dbReference type="AlphaFoldDB" id="A0A1S4ENI8"/>
<dbReference type="InterPro" id="IPR006849">
    <property type="entry name" value="Elp1"/>
</dbReference>
<dbReference type="STRING" id="121845.A0A1S4ENI8"/>
<feature type="domain" description="ELP1 first N-terminal beta-propeller" evidence="1">
    <location>
        <begin position="1"/>
        <end position="184"/>
    </location>
</feature>
<dbReference type="UniPathway" id="UPA00988"/>
<dbReference type="KEGG" id="dci:108253734"/>
<gene>
    <name evidence="3" type="primary">LOC108253734</name>
</gene>